<dbReference type="EMBL" id="GBRH01191644">
    <property type="protein sequence ID" value="JAE06252.1"/>
    <property type="molecule type" value="Transcribed_RNA"/>
</dbReference>
<reference evidence="1" key="1">
    <citation type="submission" date="2014-09" db="EMBL/GenBank/DDBJ databases">
        <authorList>
            <person name="Magalhaes I.L.F."/>
            <person name="Oliveira U."/>
            <person name="Santos F.R."/>
            <person name="Vidigal T.H.D.A."/>
            <person name="Brescovit A.D."/>
            <person name="Santos A.J."/>
        </authorList>
    </citation>
    <scope>NUCLEOTIDE SEQUENCE</scope>
    <source>
        <tissue evidence="1">Shoot tissue taken approximately 20 cm above the soil surface</tissue>
    </source>
</reference>
<protein>
    <submittedName>
        <fullName evidence="1">Uncharacterized protein</fullName>
    </submittedName>
</protein>
<dbReference type="AlphaFoldDB" id="A0A0A9F1N8"/>
<accession>A0A0A9F1N8</accession>
<sequence>MVLLGPERCCHCCLVDIRGH</sequence>
<reference evidence="1" key="2">
    <citation type="journal article" date="2015" name="Data Brief">
        <title>Shoot transcriptome of the giant reed, Arundo donax.</title>
        <authorList>
            <person name="Barrero R.A."/>
            <person name="Guerrero F.D."/>
            <person name="Moolhuijzen P."/>
            <person name="Goolsby J.A."/>
            <person name="Tidwell J."/>
            <person name="Bellgard S.E."/>
            <person name="Bellgard M.I."/>
        </authorList>
    </citation>
    <scope>NUCLEOTIDE SEQUENCE</scope>
    <source>
        <tissue evidence="1">Shoot tissue taken approximately 20 cm above the soil surface</tissue>
    </source>
</reference>
<organism evidence="1">
    <name type="scientific">Arundo donax</name>
    <name type="common">Giant reed</name>
    <name type="synonym">Donax arundinaceus</name>
    <dbReference type="NCBI Taxonomy" id="35708"/>
    <lineage>
        <taxon>Eukaryota</taxon>
        <taxon>Viridiplantae</taxon>
        <taxon>Streptophyta</taxon>
        <taxon>Embryophyta</taxon>
        <taxon>Tracheophyta</taxon>
        <taxon>Spermatophyta</taxon>
        <taxon>Magnoliopsida</taxon>
        <taxon>Liliopsida</taxon>
        <taxon>Poales</taxon>
        <taxon>Poaceae</taxon>
        <taxon>PACMAD clade</taxon>
        <taxon>Arundinoideae</taxon>
        <taxon>Arundineae</taxon>
        <taxon>Arundo</taxon>
    </lineage>
</organism>
<evidence type="ECO:0000313" key="1">
    <source>
        <dbReference type="EMBL" id="JAE06252.1"/>
    </source>
</evidence>
<proteinExistence type="predicted"/>
<name>A0A0A9F1N8_ARUDO</name>